<name>A6JKM6_RAT</name>
<reference evidence="3" key="1">
    <citation type="submission" date="2005-09" db="EMBL/GenBank/DDBJ databases">
        <authorList>
            <person name="Mural R.J."/>
            <person name="Li P.W."/>
            <person name="Adams M.D."/>
            <person name="Amanatides P.G."/>
            <person name="Baden-Tillson H."/>
            <person name="Barnstead M."/>
            <person name="Chin S.H."/>
            <person name="Dew I."/>
            <person name="Evans C.A."/>
            <person name="Ferriera S."/>
            <person name="Flanigan M."/>
            <person name="Fosler C."/>
            <person name="Glodek A."/>
            <person name="Gu Z."/>
            <person name="Holt R.A."/>
            <person name="Jennings D."/>
            <person name="Kraft C.L."/>
            <person name="Lu F."/>
            <person name="Nguyen T."/>
            <person name="Nusskern D.R."/>
            <person name="Pfannkoch C.M."/>
            <person name="Sitter C."/>
            <person name="Sutton G.G."/>
            <person name="Venter J.C."/>
            <person name="Wang Z."/>
            <person name="Woodage T."/>
            <person name="Zheng X.H."/>
            <person name="Zhong F."/>
        </authorList>
    </citation>
    <scope>NUCLEOTIDE SEQUENCE [LARGE SCALE GENOMIC DNA]</scope>
    <source>
        <strain>BN</strain>
        <strain evidence="3">Sprague-Dawley</strain>
    </source>
</reference>
<dbReference type="Proteomes" id="UP000234681">
    <property type="component" value="Chromosome 20"/>
</dbReference>
<keyword evidence="1" id="KW-0732">Signal</keyword>
<evidence type="ECO:0000313" key="2">
    <source>
        <dbReference type="EMBL" id="EDL97242.1"/>
    </source>
</evidence>
<sequence>MLIALLIASQLGTSGECSAGQARSAGPGLGGRDQCSCGCRGWEGGRRGAPWSLKEYGSILRYQRLKS</sequence>
<feature type="signal peptide" evidence="1">
    <location>
        <begin position="1"/>
        <end position="19"/>
    </location>
</feature>
<evidence type="ECO:0000256" key="1">
    <source>
        <dbReference type="SAM" id="SignalP"/>
    </source>
</evidence>
<gene>
    <name evidence="2" type="ORF">rCG_63309</name>
</gene>
<accession>A6JKM6</accession>
<evidence type="ECO:0000313" key="3">
    <source>
        <dbReference type="Proteomes" id="UP000234681"/>
    </source>
</evidence>
<dbReference type="AlphaFoldDB" id="A6JKM6"/>
<proteinExistence type="predicted"/>
<protein>
    <submittedName>
        <fullName evidence="2">RCG63309</fullName>
    </submittedName>
</protein>
<organism evidence="2 3">
    <name type="scientific">Rattus norvegicus</name>
    <name type="common">Rat</name>
    <dbReference type="NCBI Taxonomy" id="10116"/>
    <lineage>
        <taxon>Eukaryota</taxon>
        <taxon>Metazoa</taxon>
        <taxon>Chordata</taxon>
        <taxon>Craniata</taxon>
        <taxon>Vertebrata</taxon>
        <taxon>Euteleostomi</taxon>
        <taxon>Mammalia</taxon>
        <taxon>Eutheria</taxon>
        <taxon>Euarchontoglires</taxon>
        <taxon>Glires</taxon>
        <taxon>Rodentia</taxon>
        <taxon>Myomorpha</taxon>
        <taxon>Muroidea</taxon>
        <taxon>Muridae</taxon>
        <taxon>Murinae</taxon>
        <taxon>Rattus</taxon>
    </lineage>
</organism>
<feature type="chain" id="PRO_5039914413" evidence="1">
    <location>
        <begin position="20"/>
        <end position="67"/>
    </location>
</feature>
<dbReference type="EMBL" id="CH473988">
    <property type="protein sequence ID" value="EDL97242.1"/>
    <property type="molecule type" value="Genomic_DNA"/>
</dbReference>